<reference key="1">
    <citation type="journal article" date="2007" name="Nature">
        <title>The medaka draft genome and insights into vertebrate genome evolution.</title>
        <authorList>
            <person name="Kasahara M."/>
            <person name="Naruse K."/>
            <person name="Sasaki S."/>
            <person name="Nakatani Y."/>
            <person name="Qu W."/>
            <person name="Ahsan B."/>
            <person name="Yamada T."/>
            <person name="Nagayasu Y."/>
            <person name="Doi K."/>
            <person name="Kasai Y."/>
            <person name="Jindo T."/>
            <person name="Kobayashi D."/>
            <person name="Shimada A."/>
            <person name="Toyoda A."/>
            <person name="Kuroki Y."/>
            <person name="Fujiyama A."/>
            <person name="Sasaki T."/>
            <person name="Shimizu A."/>
            <person name="Asakawa S."/>
            <person name="Shimizu N."/>
            <person name="Hashimoto S."/>
            <person name="Yang J."/>
            <person name="Lee Y."/>
            <person name="Matsushima K."/>
            <person name="Sugano S."/>
            <person name="Sakaizumi M."/>
            <person name="Narita T."/>
            <person name="Ohishi K."/>
            <person name="Haga S."/>
            <person name="Ohta F."/>
            <person name="Nomoto H."/>
            <person name="Nogata K."/>
            <person name="Morishita T."/>
            <person name="Endo T."/>
            <person name="Shin-I T."/>
            <person name="Takeda H."/>
            <person name="Morishita S."/>
            <person name="Kohara Y."/>
        </authorList>
    </citation>
    <scope>NUCLEOTIDE SEQUENCE [LARGE SCALE GENOMIC DNA]</scope>
    <source>
        <strain>Hd-rR</strain>
    </source>
</reference>
<feature type="transmembrane region" description="Helical" evidence="8">
    <location>
        <begin position="406"/>
        <end position="428"/>
    </location>
</feature>
<feature type="transmembrane region" description="Helical" evidence="8">
    <location>
        <begin position="354"/>
        <end position="376"/>
    </location>
</feature>
<dbReference type="Pfam" id="PF25987">
    <property type="entry name" value="PRRT3"/>
    <property type="match status" value="1"/>
</dbReference>
<evidence type="ECO:0000256" key="4">
    <source>
        <dbReference type="ARBA" id="ARBA00022729"/>
    </source>
</evidence>
<feature type="transmembrane region" description="Helical" evidence="8">
    <location>
        <begin position="328"/>
        <end position="348"/>
    </location>
</feature>
<comment type="subcellular location">
    <subcellularLocation>
        <location evidence="1">Membrane</location>
        <topology evidence="1">Multi-pass membrane protein</topology>
    </subcellularLocation>
</comment>
<feature type="domain" description="Proline-rich transmembrane protein 3/4" evidence="9">
    <location>
        <begin position="200"/>
        <end position="475"/>
    </location>
</feature>
<feature type="transmembrane region" description="Helical" evidence="8">
    <location>
        <begin position="21"/>
        <end position="38"/>
    </location>
</feature>
<feature type="region of interest" description="Disordered" evidence="7">
    <location>
        <begin position="665"/>
        <end position="686"/>
    </location>
</feature>
<dbReference type="PANTHER" id="PTHR47400">
    <property type="entry name" value="PROLINE-RICH TRANSMEMBRANE PROTEIN 3"/>
    <property type="match status" value="1"/>
</dbReference>
<keyword evidence="2" id="KW-0597">Phosphoprotein</keyword>
<keyword evidence="3 8" id="KW-0812">Transmembrane</keyword>
<evidence type="ECO:0000256" key="1">
    <source>
        <dbReference type="ARBA" id="ARBA00004141"/>
    </source>
</evidence>
<feature type="region of interest" description="Disordered" evidence="7">
    <location>
        <begin position="60"/>
        <end position="164"/>
    </location>
</feature>
<reference evidence="10" key="3">
    <citation type="submission" date="2025-08" db="UniProtKB">
        <authorList>
            <consortium name="Ensembl"/>
        </authorList>
    </citation>
    <scope>IDENTIFICATION</scope>
    <source>
        <strain evidence="10">HNI</strain>
    </source>
</reference>
<evidence type="ECO:0000256" key="7">
    <source>
        <dbReference type="SAM" id="MobiDB-lite"/>
    </source>
</evidence>
<feature type="compositionally biased region" description="Acidic residues" evidence="7">
    <location>
        <begin position="701"/>
        <end position="710"/>
    </location>
</feature>
<evidence type="ECO:0000256" key="2">
    <source>
        <dbReference type="ARBA" id="ARBA00022553"/>
    </source>
</evidence>
<reference evidence="10" key="4">
    <citation type="submission" date="2025-09" db="UniProtKB">
        <authorList>
            <consortium name="Ensembl"/>
        </authorList>
    </citation>
    <scope>IDENTIFICATION</scope>
    <source>
        <strain evidence="10">HNI</strain>
    </source>
</reference>
<name>A0A3P9LMV1_ORYLA</name>
<feature type="transmembrane region" description="Helical" evidence="8">
    <location>
        <begin position="221"/>
        <end position="242"/>
    </location>
</feature>
<dbReference type="InterPro" id="IPR059081">
    <property type="entry name" value="PRRT3-4"/>
</dbReference>
<dbReference type="InterPro" id="IPR043242">
    <property type="entry name" value="PRRT3"/>
</dbReference>
<protein>
    <submittedName>
        <fullName evidence="10">Si:ch211-14i3.2</fullName>
    </submittedName>
</protein>
<feature type="transmembrane region" description="Helical" evidence="8">
    <location>
        <begin position="295"/>
        <end position="316"/>
    </location>
</feature>
<sequence>MFFFSLHRDFELLVLKMRNSLYFPFRVNVVLFIIGSLFRTSHFVDISDGGTDRRMYAAAGETVPHSGSSNEDSGNSYGRAASPQSSNDPISLEERKRGGFENPSGSEFPEKSQPASGPHYTGAPNQELDRVKTSVRHNTPSSLLSEHGSHLTGSPASSVTSDSLTSLDKFSQPVQSSVHSLPETGDPCVIGVTPCPILTNVSGTSLLWGDMKRTLAFAWELHVFGSASLFILIALLAVFGMAGAFSLPHPLSNILTLSNSLLFTSGALRATLLLLDPYGTRQVLPHAALVALHNAPLQVLVWIQILLALVAVKDLNMLLLSMKLQHPWMIGCLSMLHCTVLLIADLYSSALSPALPLMLQTLSLCLGGPMCLCILIKSLSSHQTSFGSSVPQWVSSQKTERLGKRVTAVCAFIGVLCCSLQMYSLLWLHGLLGNWRRFSWGWWLVQFWARNLELAWGFSLLFLGSWIFWTPSRTHTRGDYWQGRSEASKRKEEKSLRSKVLGRLQKGLLRKSESSLEDLIPNNWDKFKMSRTGISNNAMSPYDEEPATLTSEYKHDPFSSCCSSDSQAALYWQKVGERECVLSLIEFDMRPPSPINLRRSIDNALHHGHLVAGSLFTPPPPSWTHIMGVERDGDLTTAPPAYGGYGWMLDTESLSASLDHFQAKEPAQSLSTTPDCDASIGSPAAVPQEEEMSSLMHQPDWSDDDCVTNL</sequence>
<feature type="transmembrane region" description="Helical" evidence="8">
    <location>
        <begin position="448"/>
        <end position="469"/>
    </location>
</feature>
<evidence type="ECO:0000313" key="11">
    <source>
        <dbReference type="Proteomes" id="UP000265180"/>
    </source>
</evidence>
<accession>A0A3P9LMV1</accession>
<keyword evidence="5 8" id="KW-1133">Transmembrane helix</keyword>
<dbReference type="Proteomes" id="UP000265180">
    <property type="component" value="Chromosome 5"/>
</dbReference>
<organism evidence="10 11">
    <name type="scientific">Oryzias latipes</name>
    <name type="common">Japanese rice fish</name>
    <name type="synonym">Japanese killifish</name>
    <dbReference type="NCBI Taxonomy" id="8090"/>
    <lineage>
        <taxon>Eukaryota</taxon>
        <taxon>Metazoa</taxon>
        <taxon>Chordata</taxon>
        <taxon>Craniata</taxon>
        <taxon>Vertebrata</taxon>
        <taxon>Euteleostomi</taxon>
        <taxon>Actinopterygii</taxon>
        <taxon>Neopterygii</taxon>
        <taxon>Teleostei</taxon>
        <taxon>Neoteleostei</taxon>
        <taxon>Acanthomorphata</taxon>
        <taxon>Ovalentaria</taxon>
        <taxon>Atherinomorphae</taxon>
        <taxon>Beloniformes</taxon>
        <taxon>Adrianichthyidae</taxon>
        <taxon>Oryziinae</taxon>
        <taxon>Oryzias</taxon>
    </lineage>
</organism>
<dbReference type="AlphaFoldDB" id="A0A3P9LMV1"/>
<keyword evidence="6 8" id="KW-0472">Membrane</keyword>
<feature type="compositionally biased region" description="Polar residues" evidence="7">
    <location>
        <begin position="65"/>
        <end position="89"/>
    </location>
</feature>
<dbReference type="PANTHER" id="PTHR47400:SF1">
    <property type="entry name" value="PROLINE-RICH TRANSMEMBRANE PROTEIN 3"/>
    <property type="match status" value="1"/>
</dbReference>
<evidence type="ECO:0000256" key="6">
    <source>
        <dbReference type="ARBA" id="ARBA00023136"/>
    </source>
</evidence>
<evidence type="ECO:0000256" key="3">
    <source>
        <dbReference type="ARBA" id="ARBA00022692"/>
    </source>
</evidence>
<proteinExistence type="predicted"/>
<reference evidence="10 11" key="2">
    <citation type="submission" date="2017-04" db="EMBL/GenBank/DDBJ databases">
        <title>CpG methylation of centromeres and impact of large insertions on vertebrate speciation.</title>
        <authorList>
            <person name="Ichikawa K."/>
            <person name="Yoshimura J."/>
            <person name="Morishita S."/>
        </authorList>
    </citation>
    <scope>NUCLEOTIDE SEQUENCE</scope>
    <source>
        <strain evidence="10 11">HNI</strain>
    </source>
</reference>
<feature type="region of interest" description="Disordered" evidence="7">
    <location>
        <begin position="691"/>
        <end position="710"/>
    </location>
</feature>
<evidence type="ECO:0000256" key="5">
    <source>
        <dbReference type="ARBA" id="ARBA00022989"/>
    </source>
</evidence>
<evidence type="ECO:0000313" key="10">
    <source>
        <dbReference type="Ensembl" id="ENSORLP00020022045.1"/>
    </source>
</evidence>
<evidence type="ECO:0000256" key="8">
    <source>
        <dbReference type="SAM" id="Phobius"/>
    </source>
</evidence>
<dbReference type="Ensembl" id="ENSORLT00020013036.1">
    <property type="protein sequence ID" value="ENSORLP00020022045.1"/>
    <property type="gene ID" value="ENSORLG00020002126.1"/>
</dbReference>
<keyword evidence="4" id="KW-0732">Signal</keyword>
<evidence type="ECO:0000259" key="9">
    <source>
        <dbReference type="Pfam" id="PF25987"/>
    </source>
</evidence>